<dbReference type="GO" id="GO:0008986">
    <property type="term" value="F:pyruvate, water dikinase activity"/>
    <property type="evidence" value="ECO:0007669"/>
    <property type="project" value="UniProtKB-EC"/>
</dbReference>
<evidence type="ECO:0000256" key="4">
    <source>
        <dbReference type="ARBA" id="ARBA00007837"/>
    </source>
</evidence>
<organism evidence="15">
    <name type="scientific">marine sediment metagenome</name>
    <dbReference type="NCBI Taxonomy" id="412755"/>
    <lineage>
        <taxon>unclassified sequences</taxon>
        <taxon>metagenomes</taxon>
        <taxon>ecological metagenomes</taxon>
    </lineage>
</organism>
<evidence type="ECO:0000256" key="1">
    <source>
        <dbReference type="ARBA" id="ARBA00001946"/>
    </source>
</evidence>
<dbReference type="EMBL" id="LAZR01029457">
    <property type="protein sequence ID" value="KKL59520.1"/>
    <property type="molecule type" value="Genomic_DNA"/>
</dbReference>
<sequence>MEQKEVPKENKEEVLKGKIDFIKWFSELNKDSGSIAGGKGANLSEIFNLKISVPPGFVVTAQAYDYFIKKPKNAG</sequence>
<evidence type="ECO:0000313" key="15">
    <source>
        <dbReference type="EMBL" id="KKL59520.1"/>
    </source>
</evidence>
<evidence type="ECO:0000256" key="9">
    <source>
        <dbReference type="ARBA" id="ARBA00022777"/>
    </source>
</evidence>
<dbReference type="Pfam" id="PF01326">
    <property type="entry name" value="PPDK_N"/>
    <property type="match status" value="1"/>
</dbReference>
<dbReference type="PANTHER" id="PTHR43030">
    <property type="entry name" value="PHOSPHOENOLPYRUVATE SYNTHASE"/>
    <property type="match status" value="1"/>
</dbReference>
<evidence type="ECO:0000256" key="13">
    <source>
        <dbReference type="ARBA" id="ARBA00047700"/>
    </source>
</evidence>
<keyword evidence="9" id="KW-0418">Kinase</keyword>
<dbReference type="InterPro" id="IPR002192">
    <property type="entry name" value="PPDK_AMP/ATP-bd"/>
</dbReference>
<evidence type="ECO:0000256" key="5">
    <source>
        <dbReference type="ARBA" id="ARBA00011996"/>
    </source>
</evidence>
<gene>
    <name evidence="15" type="ORF">LCGC14_2214550</name>
</gene>
<comment type="pathway">
    <text evidence="3">Carbohydrate biosynthesis; gluconeogenesis.</text>
</comment>
<dbReference type="InterPro" id="IPR006319">
    <property type="entry name" value="PEP_synth"/>
</dbReference>
<keyword evidence="8" id="KW-0547">Nucleotide-binding</keyword>
<feature type="domain" description="Pyruvate phosphate dikinase AMP/ATP-binding" evidence="14">
    <location>
        <begin position="35"/>
        <end position="70"/>
    </location>
</feature>
<comment type="similarity">
    <text evidence="4">Belongs to the PEP-utilizing enzyme family.</text>
</comment>
<keyword evidence="10" id="KW-0067">ATP-binding</keyword>
<proteinExistence type="inferred from homology"/>
<keyword evidence="7" id="KW-0479">Metal-binding</keyword>
<comment type="caution">
    <text evidence="15">The sequence shown here is derived from an EMBL/GenBank/DDBJ whole genome shotgun (WGS) entry which is preliminary data.</text>
</comment>
<keyword evidence="11" id="KW-0460">Magnesium</keyword>
<evidence type="ECO:0000256" key="3">
    <source>
        <dbReference type="ARBA" id="ARBA00004742"/>
    </source>
</evidence>
<dbReference type="InterPro" id="IPR013815">
    <property type="entry name" value="ATP_grasp_subdomain_1"/>
</dbReference>
<dbReference type="Gene3D" id="3.30.1490.20">
    <property type="entry name" value="ATP-grasp fold, A domain"/>
    <property type="match status" value="1"/>
</dbReference>
<keyword evidence="6" id="KW-0808">Transferase</keyword>
<dbReference type="SUPFAM" id="SSF56059">
    <property type="entry name" value="Glutathione synthetase ATP-binding domain-like"/>
    <property type="match status" value="1"/>
</dbReference>
<reference evidence="15" key="1">
    <citation type="journal article" date="2015" name="Nature">
        <title>Complex archaea that bridge the gap between prokaryotes and eukaryotes.</title>
        <authorList>
            <person name="Spang A."/>
            <person name="Saw J.H."/>
            <person name="Jorgensen S.L."/>
            <person name="Zaremba-Niedzwiedzka K."/>
            <person name="Martijn J."/>
            <person name="Lind A.E."/>
            <person name="van Eijk R."/>
            <person name="Schleper C."/>
            <person name="Guy L."/>
            <person name="Ettema T.J."/>
        </authorList>
    </citation>
    <scope>NUCLEOTIDE SEQUENCE</scope>
</reference>
<evidence type="ECO:0000256" key="7">
    <source>
        <dbReference type="ARBA" id="ARBA00022723"/>
    </source>
</evidence>
<comment type="cofactor">
    <cofactor evidence="1">
        <name>Mg(2+)</name>
        <dbReference type="ChEBI" id="CHEBI:18420"/>
    </cofactor>
</comment>
<name>A0A0F9FQE2_9ZZZZ</name>
<evidence type="ECO:0000256" key="6">
    <source>
        <dbReference type="ARBA" id="ARBA00022679"/>
    </source>
</evidence>
<feature type="non-terminal residue" evidence="15">
    <location>
        <position position="75"/>
    </location>
</feature>
<evidence type="ECO:0000256" key="2">
    <source>
        <dbReference type="ARBA" id="ARBA00002988"/>
    </source>
</evidence>
<dbReference type="GO" id="GO:0005524">
    <property type="term" value="F:ATP binding"/>
    <property type="evidence" value="ECO:0007669"/>
    <property type="project" value="UniProtKB-KW"/>
</dbReference>
<evidence type="ECO:0000256" key="8">
    <source>
        <dbReference type="ARBA" id="ARBA00022741"/>
    </source>
</evidence>
<dbReference type="GO" id="GO:0046872">
    <property type="term" value="F:metal ion binding"/>
    <property type="evidence" value="ECO:0007669"/>
    <property type="project" value="UniProtKB-KW"/>
</dbReference>
<protein>
    <recommendedName>
        <fullName evidence="5">pyruvate, water dikinase</fullName>
        <ecNumber evidence="5">2.7.9.2</ecNumber>
    </recommendedName>
    <alternativeName>
        <fullName evidence="12">Pyruvate, water dikinase</fullName>
    </alternativeName>
</protein>
<evidence type="ECO:0000256" key="11">
    <source>
        <dbReference type="ARBA" id="ARBA00022842"/>
    </source>
</evidence>
<dbReference type="EC" id="2.7.9.2" evidence="5"/>
<accession>A0A0F9FQE2</accession>
<evidence type="ECO:0000256" key="10">
    <source>
        <dbReference type="ARBA" id="ARBA00022840"/>
    </source>
</evidence>
<comment type="function">
    <text evidence="2">Catalyzes the phosphorylation of pyruvate to phosphoenolpyruvate.</text>
</comment>
<comment type="catalytic activity">
    <reaction evidence="13">
        <text>pyruvate + ATP + H2O = phosphoenolpyruvate + AMP + phosphate + 2 H(+)</text>
        <dbReference type="Rhea" id="RHEA:11364"/>
        <dbReference type="ChEBI" id="CHEBI:15361"/>
        <dbReference type="ChEBI" id="CHEBI:15377"/>
        <dbReference type="ChEBI" id="CHEBI:15378"/>
        <dbReference type="ChEBI" id="CHEBI:30616"/>
        <dbReference type="ChEBI" id="CHEBI:43474"/>
        <dbReference type="ChEBI" id="CHEBI:58702"/>
        <dbReference type="ChEBI" id="CHEBI:456215"/>
        <dbReference type="EC" id="2.7.9.2"/>
    </reaction>
</comment>
<dbReference type="AlphaFoldDB" id="A0A0F9FQE2"/>
<evidence type="ECO:0000259" key="14">
    <source>
        <dbReference type="Pfam" id="PF01326"/>
    </source>
</evidence>
<dbReference type="PANTHER" id="PTHR43030:SF1">
    <property type="entry name" value="PHOSPHOENOLPYRUVATE SYNTHASE"/>
    <property type="match status" value="1"/>
</dbReference>
<evidence type="ECO:0000256" key="12">
    <source>
        <dbReference type="ARBA" id="ARBA00033470"/>
    </source>
</evidence>